<feature type="compositionally biased region" description="Basic and acidic residues" evidence="1">
    <location>
        <begin position="126"/>
        <end position="137"/>
    </location>
</feature>
<name>A0AAV1FIX5_XYRNO</name>
<sequence>MSPTGDHHSTSAPMVGCPPSRAGCFRRVSMAFERHRSAAASLTLRCPGLSAPGLSDTGGQYRLPSGLRMASEPIMNRTCHRGTEPRPYTTHSQQTPPSLLLGLWRNHQGPRSVARLTSDLPPCLDTSKHKAKPEAAD</sequence>
<accession>A0AAV1FIX5</accession>
<protein>
    <submittedName>
        <fullName evidence="2">Uncharacterized protein</fullName>
    </submittedName>
</protein>
<keyword evidence="3" id="KW-1185">Reference proteome</keyword>
<evidence type="ECO:0000313" key="3">
    <source>
        <dbReference type="Proteomes" id="UP001178508"/>
    </source>
</evidence>
<feature type="region of interest" description="Disordered" evidence="1">
    <location>
        <begin position="112"/>
        <end position="137"/>
    </location>
</feature>
<gene>
    <name evidence="2" type="ORF">XNOV1_A028927</name>
</gene>
<feature type="region of interest" description="Disordered" evidence="1">
    <location>
        <begin position="48"/>
        <end position="96"/>
    </location>
</feature>
<reference evidence="2" key="1">
    <citation type="submission" date="2023-08" db="EMBL/GenBank/DDBJ databases">
        <authorList>
            <person name="Alioto T."/>
            <person name="Alioto T."/>
            <person name="Gomez Garrido J."/>
        </authorList>
    </citation>
    <scope>NUCLEOTIDE SEQUENCE</scope>
</reference>
<organism evidence="2 3">
    <name type="scientific">Xyrichtys novacula</name>
    <name type="common">Pearly razorfish</name>
    <name type="synonym">Hemipteronotus novacula</name>
    <dbReference type="NCBI Taxonomy" id="13765"/>
    <lineage>
        <taxon>Eukaryota</taxon>
        <taxon>Metazoa</taxon>
        <taxon>Chordata</taxon>
        <taxon>Craniata</taxon>
        <taxon>Vertebrata</taxon>
        <taxon>Euteleostomi</taxon>
        <taxon>Actinopterygii</taxon>
        <taxon>Neopterygii</taxon>
        <taxon>Teleostei</taxon>
        <taxon>Neoteleostei</taxon>
        <taxon>Acanthomorphata</taxon>
        <taxon>Eupercaria</taxon>
        <taxon>Labriformes</taxon>
        <taxon>Labridae</taxon>
        <taxon>Xyrichtys</taxon>
    </lineage>
</organism>
<dbReference type="Proteomes" id="UP001178508">
    <property type="component" value="Chromosome 7"/>
</dbReference>
<dbReference type="EMBL" id="OY660870">
    <property type="protein sequence ID" value="CAJ1060734.1"/>
    <property type="molecule type" value="Genomic_DNA"/>
</dbReference>
<proteinExistence type="predicted"/>
<evidence type="ECO:0000256" key="1">
    <source>
        <dbReference type="SAM" id="MobiDB-lite"/>
    </source>
</evidence>
<evidence type="ECO:0000313" key="2">
    <source>
        <dbReference type="EMBL" id="CAJ1060734.1"/>
    </source>
</evidence>
<dbReference type="AlphaFoldDB" id="A0AAV1FIX5"/>